<evidence type="ECO:0000256" key="1">
    <source>
        <dbReference type="ARBA" id="ARBA00022801"/>
    </source>
</evidence>
<feature type="chain" id="PRO_5039912663" evidence="3">
    <location>
        <begin position="24"/>
        <end position="619"/>
    </location>
</feature>
<organism evidence="4 5">
    <name type="scientific">Nitzschia inconspicua</name>
    <dbReference type="NCBI Taxonomy" id="303405"/>
    <lineage>
        <taxon>Eukaryota</taxon>
        <taxon>Sar</taxon>
        <taxon>Stramenopiles</taxon>
        <taxon>Ochrophyta</taxon>
        <taxon>Bacillariophyta</taxon>
        <taxon>Bacillariophyceae</taxon>
        <taxon>Bacillariophycidae</taxon>
        <taxon>Bacillariales</taxon>
        <taxon>Bacillariaceae</taxon>
        <taxon>Nitzschia</taxon>
    </lineage>
</organism>
<dbReference type="InterPro" id="IPR051540">
    <property type="entry name" value="S-2-haloacid_dehalogenase"/>
</dbReference>
<name>A0A9K3PDZ6_9STRA</name>
<dbReference type="OrthoDB" id="444127at2759"/>
<dbReference type="GO" id="GO:0016787">
    <property type="term" value="F:hydrolase activity"/>
    <property type="evidence" value="ECO:0007669"/>
    <property type="project" value="UniProtKB-KW"/>
</dbReference>
<feature type="signal peptide" evidence="3">
    <location>
        <begin position="1"/>
        <end position="23"/>
    </location>
</feature>
<feature type="compositionally biased region" description="Low complexity" evidence="2">
    <location>
        <begin position="67"/>
        <end position="78"/>
    </location>
</feature>
<dbReference type="AlphaFoldDB" id="A0A9K3PDZ6"/>
<evidence type="ECO:0000256" key="3">
    <source>
        <dbReference type="SAM" id="SignalP"/>
    </source>
</evidence>
<dbReference type="PANTHER" id="PTHR43316">
    <property type="entry name" value="HYDROLASE, HALOACID DELAHOGENASE-RELATED"/>
    <property type="match status" value="1"/>
</dbReference>
<dbReference type="PANTHER" id="PTHR43316:SF8">
    <property type="entry name" value="HAD FAMILY HYDROLASE"/>
    <property type="match status" value="1"/>
</dbReference>
<dbReference type="EMBL" id="JAGRRH010000023">
    <property type="protein sequence ID" value="KAG7344202.1"/>
    <property type="molecule type" value="Genomic_DNA"/>
</dbReference>
<evidence type="ECO:0000313" key="4">
    <source>
        <dbReference type="EMBL" id="KAG7344202.1"/>
    </source>
</evidence>
<sequence>MRSRNTSCLLLACSSFSIRNVLSFLYHHHQRPAKILQYGPGCISIQSSTPQHSVRCFASSQLDLLDSSSSSNNNNNNNNKDDDDDEKVSPETLNRWEQMYQQGETAKQELLRIMSDSLQEDGTEFVSQQQPTPIRVITFDLDNTLWKTSGTINAANDALADHLLANNITMSRRIEQVMGDLFQQNPKRYCPQCTEQDHHEDCCKAPVLLTQLRTDAIYHVLETENGFSADQAKEFAEAAFDVWTNARHDAILENLARDVIPTLRHIRTSLHEKLLVGAITDGNSNPTRVADLEPYFDFVINAEFVGVAKPNKEVYLEAVRTIVTHEHFSEVLPADVVTVDTTDMELLETLVGPYWVHIGDDFLKDIVAAKNMKMRTIWALELISDKVLAKTGDSSSSSSSSPMMTMEDFVKTVSSQTVVSLGIGADDYLASSLTGEFVDAVAESFSDIGRILSEWHTDGDGIMMSSDSVLPLEETTVVAKENPIANLTTDPPFTALSNDKSDGGVDFVVPRAFRIVRDNCSMDVPAPLKNRSDRTMKDVMSMAQLDKSSGVFNFSAEDATALQAGTKTLMIQIGDLRFSKDIFSALTVEEVLLMTDENPVVLSFSLKEIPPGGQALDLF</sequence>
<keyword evidence="1 4" id="KW-0378">Hydrolase</keyword>
<feature type="region of interest" description="Disordered" evidence="2">
    <location>
        <begin position="67"/>
        <end position="89"/>
    </location>
</feature>
<proteinExistence type="predicted"/>
<keyword evidence="5" id="KW-1185">Reference proteome</keyword>
<comment type="caution">
    <text evidence="4">The sequence shown here is derived from an EMBL/GenBank/DDBJ whole genome shotgun (WGS) entry which is preliminary data.</text>
</comment>
<keyword evidence="3" id="KW-0732">Signal</keyword>
<protein>
    <submittedName>
        <fullName evidence="4">Haloacid dehalogenase-like hydrolase</fullName>
    </submittedName>
</protein>
<evidence type="ECO:0000256" key="2">
    <source>
        <dbReference type="SAM" id="MobiDB-lite"/>
    </source>
</evidence>
<accession>A0A9K3PDZ6</accession>
<reference evidence="4" key="1">
    <citation type="journal article" date="2021" name="Sci. Rep.">
        <title>Diploid genomic architecture of Nitzschia inconspicua, an elite biomass production diatom.</title>
        <authorList>
            <person name="Oliver A."/>
            <person name="Podell S."/>
            <person name="Pinowska A."/>
            <person name="Traller J.C."/>
            <person name="Smith S.R."/>
            <person name="McClure R."/>
            <person name="Beliaev A."/>
            <person name="Bohutskyi P."/>
            <person name="Hill E.A."/>
            <person name="Rabines A."/>
            <person name="Zheng H."/>
            <person name="Allen L.Z."/>
            <person name="Kuo A."/>
            <person name="Grigoriev I.V."/>
            <person name="Allen A.E."/>
            <person name="Hazlebeck D."/>
            <person name="Allen E.E."/>
        </authorList>
    </citation>
    <scope>NUCLEOTIDE SEQUENCE</scope>
    <source>
        <strain evidence="4">Hildebrandi</strain>
    </source>
</reference>
<dbReference type="Pfam" id="PF00702">
    <property type="entry name" value="Hydrolase"/>
    <property type="match status" value="1"/>
</dbReference>
<evidence type="ECO:0000313" key="5">
    <source>
        <dbReference type="Proteomes" id="UP000693970"/>
    </source>
</evidence>
<reference evidence="4" key="2">
    <citation type="submission" date="2021-04" db="EMBL/GenBank/DDBJ databases">
        <authorList>
            <person name="Podell S."/>
        </authorList>
    </citation>
    <scope>NUCLEOTIDE SEQUENCE</scope>
    <source>
        <strain evidence="4">Hildebrandi</strain>
    </source>
</reference>
<dbReference type="Proteomes" id="UP000693970">
    <property type="component" value="Unassembled WGS sequence"/>
</dbReference>
<gene>
    <name evidence="4" type="ORF">IV203_022210</name>
</gene>